<evidence type="ECO:0000256" key="1">
    <source>
        <dbReference type="ARBA" id="ARBA00004651"/>
    </source>
</evidence>
<dbReference type="InterPro" id="IPR025857">
    <property type="entry name" value="MacB_PCD"/>
</dbReference>
<dbReference type="AlphaFoldDB" id="A0A7H0VG72"/>
<dbReference type="KEGG" id="chyd:H4K34_02425"/>
<dbReference type="RefSeq" id="WP_210759247.1">
    <property type="nucleotide sequence ID" value="NZ_CP060139.1"/>
</dbReference>
<evidence type="ECO:0000259" key="8">
    <source>
        <dbReference type="Pfam" id="PF02687"/>
    </source>
</evidence>
<dbReference type="GO" id="GO:0022857">
    <property type="term" value="F:transmembrane transporter activity"/>
    <property type="evidence" value="ECO:0007669"/>
    <property type="project" value="TreeGrafter"/>
</dbReference>
<proteinExistence type="inferred from homology"/>
<feature type="transmembrane region" description="Helical" evidence="7">
    <location>
        <begin position="403"/>
        <end position="422"/>
    </location>
</feature>
<evidence type="ECO:0000256" key="5">
    <source>
        <dbReference type="ARBA" id="ARBA00023136"/>
    </source>
</evidence>
<keyword evidence="11" id="KW-1185">Reference proteome</keyword>
<feature type="transmembrane region" description="Helical" evidence="7">
    <location>
        <begin position="316"/>
        <end position="342"/>
    </location>
</feature>
<sequence length="440" mass="48173">MDRLLTNLNIALDAILANTLRSILTALGIIFGVAAVITMLAIGEGAQAEILRQIELVGVNNIEIKPIVEQKDEKIEEDLSAKEPKRFSKGLDLKDARSISRVLPTAAAVSPEVVIETSVISGGRRRSTKLIGVEPSFFPVSNIPLRYGQMFSPEHLEMQEPVCIIGSGMAKKLFPGKRPLGDKIKVGNQWLTIIGVSQTLNITTQAQENLGIRDYNMDIYAPINTVLSRYRDRAKLRESSGRFDDDEEEEKASTSNNYNQLDRLLVQIDNSEYLASSADVISRLLKRTHNGMVDFEIIIPQQLLEQQQRTKDIFNLVLSAIAGISLLVGGIGIMNIMLASVLERTKEIGTRLAIGAKKKDIITQFLFEALLISLSGGIIGVILGVLASYVISEFADIETIVSPISIIISFGVASITGLVFGLSPARQAAEKNPVESLRYE</sequence>
<comment type="similarity">
    <text evidence="6">Belongs to the ABC-4 integral membrane protein family.</text>
</comment>
<keyword evidence="5 7" id="KW-0472">Membrane</keyword>
<feature type="transmembrane region" description="Helical" evidence="7">
    <location>
        <begin position="365"/>
        <end position="391"/>
    </location>
</feature>
<evidence type="ECO:0000259" key="9">
    <source>
        <dbReference type="Pfam" id="PF12704"/>
    </source>
</evidence>
<evidence type="ECO:0000256" key="6">
    <source>
        <dbReference type="ARBA" id="ARBA00038076"/>
    </source>
</evidence>
<feature type="transmembrane region" description="Helical" evidence="7">
    <location>
        <begin position="20"/>
        <end position="42"/>
    </location>
</feature>
<protein>
    <submittedName>
        <fullName evidence="10">ABC transporter permease</fullName>
    </submittedName>
</protein>
<accession>A0A7H0VG72</accession>
<name>A0A7H0VG72_9FLAO</name>
<evidence type="ECO:0000313" key="11">
    <source>
        <dbReference type="Proteomes" id="UP000516305"/>
    </source>
</evidence>
<keyword evidence="3 7" id="KW-0812">Transmembrane</keyword>
<dbReference type="InterPro" id="IPR050250">
    <property type="entry name" value="Macrolide_Exporter_MacB"/>
</dbReference>
<evidence type="ECO:0000256" key="2">
    <source>
        <dbReference type="ARBA" id="ARBA00022475"/>
    </source>
</evidence>
<evidence type="ECO:0000256" key="3">
    <source>
        <dbReference type="ARBA" id="ARBA00022692"/>
    </source>
</evidence>
<dbReference type="Pfam" id="PF02687">
    <property type="entry name" value="FtsX"/>
    <property type="match status" value="1"/>
</dbReference>
<evidence type="ECO:0000313" key="10">
    <source>
        <dbReference type="EMBL" id="QNR24720.1"/>
    </source>
</evidence>
<evidence type="ECO:0000256" key="7">
    <source>
        <dbReference type="SAM" id="Phobius"/>
    </source>
</evidence>
<dbReference type="PANTHER" id="PTHR30572">
    <property type="entry name" value="MEMBRANE COMPONENT OF TRANSPORTER-RELATED"/>
    <property type="match status" value="1"/>
</dbReference>
<dbReference type="Pfam" id="PF12704">
    <property type="entry name" value="MacB_PCD"/>
    <property type="match status" value="1"/>
</dbReference>
<keyword evidence="2" id="KW-1003">Cell membrane</keyword>
<feature type="domain" description="ABC3 transporter permease C-terminal" evidence="8">
    <location>
        <begin position="320"/>
        <end position="433"/>
    </location>
</feature>
<reference evidence="10 11" key="1">
    <citation type="submission" date="2020-08" db="EMBL/GenBank/DDBJ databases">
        <title>Croceimicrobium hydrocarbonivorans gen. nov., sp. nov., a novel marine bacterium isolated from a bacterial consortium that degrades polyethylene terephthalate.</title>
        <authorList>
            <person name="Liu R."/>
        </authorList>
    </citation>
    <scope>NUCLEOTIDE SEQUENCE [LARGE SCALE GENOMIC DNA]</scope>
    <source>
        <strain evidence="10 11">A20-9</strain>
    </source>
</reference>
<gene>
    <name evidence="10" type="ORF">H4K34_02425</name>
</gene>
<dbReference type="GO" id="GO:0005886">
    <property type="term" value="C:plasma membrane"/>
    <property type="evidence" value="ECO:0007669"/>
    <property type="project" value="UniProtKB-SubCell"/>
</dbReference>
<dbReference type="PANTHER" id="PTHR30572:SF4">
    <property type="entry name" value="ABC TRANSPORTER PERMEASE YTRF"/>
    <property type="match status" value="1"/>
</dbReference>
<dbReference type="Proteomes" id="UP000516305">
    <property type="component" value="Chromosome"/>
</dbReference>
<feature type="domain" description="MacB-like periplasmic core" evidence="9">
    <location>
        <begin position="22"/>
        <end position="232"/>
    </location>
</feature>
<comment type="subcellular location">
    <subcellularLocation>
        <location evidence="1">Cell membrane</location>
        <topology evidence="1">Multi-pass membrane protein</topology>
    </subcellularLocation>
</comment>
<dbReference type="InterPro" id="IPR003838">
    <property type="entry name" value="ABC3_permease_C"/>
</dbReference>
<evidence type="ECO:0000256" key="4">
    <source>
        <dbReference type="ARBA" id="ARBA00022989"/>
    </source>
</evidence>
<organism evidence="10 11">
    <name type="scientific">Croceimicrobium hydrocarbonivorans</name>
    <dbReference type="NCBI Taxonomy" id="2761580"/>
    <lineage>
        <taxon>Bacteria</taxon>
        <taxon>Pseudomonadati</taxon>
        <taxon>Bacteroidota</taxon>
        <taxon>Flavobacteriia</taxon>
        <taxon>Flavobacteriales</taxon>
        <taxon>Owenweeksiaceae</taxon>
        <taxon>Croceimicrobium</taxon>
    </lineage>
</organism>
<dbReference type="EMBL" id="CP060139">
    <property type="protein sequence ID" value="QNR24720.1"/>
    <property type="molecule type" value="Genomic_DNA"/>
</dbReference>
<keyword evidence="4 7" id="KW-1133">Transmembrane helix</keyword>